<dbReference type="Proteomes" id="UP000238916">
    <property type="component" value="Unassembled WGS sequence"/>
</dbReference>
<evidence type="ECO:0000313" key="1">
    <source>
        <dbReference type="EMBL" id="SPF55286.1"/>
    </source>
</evidence>
<dbReference type="EMBL" id="OMOF01000793">
    <property type="protein sequence ID" value="SPF55286.1"/>
    <property type="molecule type" value="Genomic_DNA"/>
</dbReference>
<accession>A0A2U3LTU2</accession>
<organism evidence="1 2">
    <name type="scientific">Candidatus Desulfosporosinus infrequens</name>
    <dbReference type="NCBI Taxonomy" id="2043169"/>
    <lineage>
        <taxon>Bacteria</taxon>
        <taxon>Bacillati</taxon>
        <taxon>Bacillota</taxon>
        <taxon>Clostridia</taxon>
        <taxon>Eubacteriales</taxon>
        <taxon>Desulfitobacteriaceae</taxon>
        <taxon>Desulfosporosinus</taxon>
    </lineage>
</organism>
<reference evidence="2" key="1">
    <citation type="submission" date="2018-02" db="EMBL/GenBank/DDBJ databases">
        <authorList>
            <person name="Hausmann B."/>
        </authorList>
    </citation>
    <scope>NUCLEOTIDE SEQUENCE [LARGE SCALE GENOMIC DNA]</scope>
    <source>
        <strain evidence="2">Peat soil MAG SbF1</strain>
    </source>
</reference>
<evidence type="ECO:0000313" key="2">
    <source>
        <dbReference type="Proteomes" id="UP000238916"/>
    </source>
</evidence>
<name>A0A2U3LTU2_9FIRM</name>
<dbReference type="AlphaFoldDB" id="A0A2U3LTU2"/>
<proteinExistence type="predicted"/>
<dbReference type="OrthoDB" id="1801632at2"/>
<gene>
    <name evidence="1" type="ORF">SBF1_8120004</name>
</gene>
<protein>
    <submittedName>
        <fullName evidence="1">Uncharacterized protein</fullName>
    </submittedName>
</protein>
<sequence>MDYRAFRREFDFSSSFPGAIADLKKSRKFRKMSLQEKYEEYDKLYNSYKIYYFYSQVPWKEKEAIKEAADQKIIERGMEIVEHSLQQ</sequence>